<keyword evidence="21" id="KW-1185">Reference proteome</keyword>
<dbReference type="SMART" id="SM00387">
    <property type="entry name" value="HATPase_c"/>
    <property type="match status" value="1"/>
</dbReference>
<dbReference type="Gene3D" id="3.30.565.10">
    <property type="entry name" value="Histidine kinase-like ATPase, C-terminal domain"/>
    <property type="match status" value="1"/>
</dbReference>
<evidence type="ECO:0000256" key="16">
    <source>
        <dbReference type="ARBA" id="ARBA00073143"/>
    </source>
</evidence>
<dbReference type="InterPro" id="IPR003594">
    <property type="entry name" value="HATPase_dom"/>
</dbReference>
<name>A0A7W6MBI1_9RHOB</name>
<dbReference type="InterPro" id="IPR003661">
    <property type="entry name" value="HisK_dim/P_dom"/>
</dbReference>
<dbReference type="InterPro" id="IPR005467">
    <property type="entry name" value="His_kinase_dom"/>
</dbReference>
<accession>A0A7W6MBI1</accession>
<gene>
    <name evidence="20" type="ORF">GGR93_003525</name>
</gene>
<dbReference type="Gene3D" id="1.10.287.130">
    <property type="match status" value="1"/>
</dbReference>
<dbReference type="PANTHER" id="PTHR43065">
    <property type="entry name" value="SENSOR HISTIDINE KINASE"/>
    <property type="match status" value="1"/>
</dbReference>
<dbReference type="RefSeq" id="WP_025054057.1">
    <property type="nucleotide sequence ID" value="NZ_JACIFU010000005.1"/>
</dbReference>
<evidence type="ECO:0000256" key="10">
    <source>
        <dbReference type="ARBA" id="ARBA00022777"/>
    </source>
</evidence>
<keyword evidence="9" id="KW-0547">Nucleotide-binding</keyword>
<dbReference type="Gene3D" id="3.30.450.20">
    <property type="entry name" value="PAS domain"/>
    <property type="match status" value="1"/>
</dbReference>
<evidence type="ECO:0000256" key="2">
    <source>
        <dbReference type="ARBA" id="ARBA00004429"/>
    </source>
</evidence>
<keyword evidence="12 18" id="KW-1133">Transmembrane helix</keyword>
<dbReference type="SUPFAM" id="SSF47384">
    <property type="entry name" value="Homodimeric domain of signal transducing histidine kinase"/>
    <property type="match status" value="1"/>
</dbReference>
<dbReference type="EMBL" id="JACIFU010000005">
    <property type="protein sequence ID" value="MBB4175722.1"/>
    <property type="molecule type" value="Genomic_DNA"/>
</dbReference>
<protein>
    <recommendedName>
        <fullName evidence="16">C4-dicarboxylate transport sensor protein DctB</fullName>
        <ecNumber evidence="3">2.7.13.3</ecNumber>
    </recommendedName>
</protein>
<dbReference type="CDD" id="cd18773">
    <property type="entry name" value="PDC1_HK_sensor"/>
    <property type="match status" value="1"/>
</dbReference>
<feature type="coiled-coil region" evidence="17">
    <location>
        <begin position="323"/>
        <end position="357"/>
    </location>
</feature>
<evidence type="ECO:0000256" key="14">
    <source>
        <dbReference type="ARBA" id="ARBA00023136"/>
    </source>
</evidence>
<evidence type="ECO:0000256" key="9">
    <source>
        <dbReference type="ARBA" id="ARBA00022741"/>
    </source>
</evidence>
<dbReference type="InterPro" id="IPR017055">
    <property type="entry name" value="Sig_transdc_His_kinase_DctB"/>
</dbReference>
<keyword evidence="11" id="KW-0067">ATP-binding</keyword>
<keyword evidence="14 18" id="KW-0472">Membrane</keyword>
<dbReference type="GO" id="GO:0005524">
    <property type="term" value="F:ATP binding"/>
    <property type="evidence" value="ECO:0007669"/>
    <property type="project" value="UniProtKB-KW"/>
</dbReference>
<dbReference type="CDD" id="cd00075">
    <property type="entry name" value="HATPase"/>
    <property type="match status" value="1"/>
</dbReference>
<comment type="caution">
    <text evidence="20">The sequence shown here is derived from an EMBL/GenBank/DDBJ whole genome shotgun (WGS) entry which is preliminary data.</text>
</comment>
<dbReference type="InterPro" id="IPR029151">
    <property type="entry name" value="Sensor-like_sf"/>
</dbReference>
<dbReference type="PRINTS" id="PR00344">
    <property type="entry name" value="BCTRLSENSOR"/>
</dbReference>
<evidence type="ECO:0000256" key="11">
    <source>
        <dbReference type="ARBA" id="ARBA00022840"/>
    </source>
</evidence>
<evidence type="ECO:0000256" key="7">
    <source>
        <dbReference type="ARBA" id="ARBA00022679"/>
    </source>
</evidence>
<dbReference type="SUPFAM" id="SSF103190">
    <property type="entry name" value="Sensory domain-like"/>
    <property type="match status" value="1"/>
</dbReference>
<evidence type="ECO:0000313" key="20">
    <source>
        <dbReference type="EMBL" id="MBB4175722.1"/>
    </source>
</evidence>
<evidence type="ECO:0000313" key="21">
    <source>
        <dbReference type="Proteomes" id="UP000565745"/>
    </source>
</evidence>
<dbReference type="AlphaFoldDB" id="A0A7W6MBI1"/>
<dbReference type="Pfam" id="PF02518">
    <property type="entry name" value="HATPase_c"/>
    <property type="match status" value="1"/>
</dbReference>
<evidence type="ECO:0000256" key="13">
    <source>
        <dbReference type="ARBA" id="ARBA00023012"/>
    </source>
</evidence>
<evidence type="ECO:0000256" key="4">
    <source>
        <dbReference type="ARBA" id="ARBA00022475"/>
    </source>
</evidence>
<evidence type="ECO:0000256" key="15">
    <source>
        <dbReference type="ARBA" id="ARBA00059004"/>
    </source>
</evidence>
<evidence type="ECO:0000256" key="17">
    <source>
        <dbReference type="SAM" id="Coils"/>
    </source>
</evidence>
<evidence type="ECO:0000256" key="5">
    <source>
        <dbReference type="ARBA" id="ARBA00022519"/>
    </source>
</evidence>
<dbReference type="Proteomes" id="UP000565745">
    <property type="component" value="Unassembled WGS sequence"/>
</dbReference>
<keyword evidence="4" id="KW-1003">Cell membrane</keyword>
<feature type="domain" description="Histidine kinase" evidence="19">
    <location>
        <begin position="366"/>
        <end position="578"/>
    </location>
</feature>
<dbReference type="EC" id="2.7.13.3" evidence="3"/>
<dbReference type="GO" id="GO:0000155">
    <property type="term" value="F:phosphorelay sensor kinase activity"/>
    <property type="evidence" value="ECO:0007669"/>
    <property type="project" value="InterPro"/>
</dbReference>
<dbReference type="InterPro" id="IPR036890">
    <property type="entry name" value="HATPase_C_sf"/>
</dbReference>
<keyword evidence="17" id="KW-0175">Coiled coil</keyword>
<dbReference type="FunFam" id="1.10.287.130:FF:000049">
    <property type="entry name" value="C4-dicarboxylate transport sensor protein DctB"/>
    <property type="match status" value="1"/>
</dbReference>
<dbReference type="CDD" id="cd00082">
    <property type="entry name" value="HisKA"/>
    <property type="match status" value="1"/>
</dbReference>
<proteinExistence type="predicted"/>
<dbReference type="PIRSF" id="PIRSF036431">
    <property type="entry name" value="STHK_DctB"/>
    <property type="match status" value="1"/>
</dbReference>
<comment type="catalytic activity">
    <reaction evidence="1">
        <text>ATP + protein L-histidine = ADP + protein N-phospho-L-histidine.</text>
        <dbReference type="EC" id="2.7.13.3"/>
    </reaction>
</comment>
<keyword evidence="10 20" id="KW-0418">Kinase</keyword>
<keyword evidence="13" id="KW-0902">Two-component regulatory system</keyword>
<dbReference type="OrthoDB" id="7568856at2"/>
<dbReference type="Pfam" id="PF00512">
    <property type="entry name" value="HisKA"/>
    <property type="match status" value="1"/>
</dbReference>
<evidence type="ECO:0000256" key="1">
    <source>
        <dbReference type="ARBA" id="ARBA00000085"/>
    </source>
</evidence>
<organism evidence="20 21">
    <name type="scientific">Sulfitobacter noctilucicola</name>
    <dbReference type="NCBI Taxonomy" id="1342301"/>
    <lineage>
        <taxon>Bacteria</taxon>
        <taxon>Pseudomonadati</taxon>
        <taxon>Pseudomonadota</taxon>
        <taxon>Alphaproteobacteria</taxon>
        <taxon>Rhodobacterales</taxon>
        <taxon>Roseobacteraceae</taxon>
        <taxon>Sulfitobacter</taxon>
    </lineage>
</organism>
<keyword evidence="6" id="KW-0597">Phosphoprotein</keyword>
<dbReference type="PANTHER" id="PTHR43065:SF46">
    <property type="entry name" value="C4-DICARBOXYLATE TRANSPORT SENSOR PROTEIN DCTB"/>
    <property type="match status" value="1"/>
</dbReference>
<dbReference type="GO" id="GO:0005886">
    <property type="term" value="C:plasma membrane"/>
    <property type="evidence" value="ECO:0007669"/>
    <property type="project" value="UniProtKB-SubCell"/>
</dbReference>
<evidence type="ECO:0000256" key="8">
    <source>
        <dbReference type="ARBA" id="ARBA00022692"/>
    </source>
</evidence>
<evidence type="ECO:0000256" key="6">
    <source>
        <dbReference type="ARBA" id="ARBA00022553"/>
    </source>
</evidence>
<sequence>MTREVRQRGTLVLAFLGIVVILAGGVWRYAYHTGLDLLAARGDADLALAGDRLVGQLQRYRDLAVLMSDHPVVRLAARRGAGEGARDLLLDVADKSAALDVLVLSSDGRIAVSASDSAPRDLGGFPLVERALRGALGWGHGPAEPLTKRAFFHAAPVFGEGGRVQGAVVVITDLNGIDYNWRGTNPAAFFTDTSGEVYIANRSELLFWKRPEGAAGLIPPQGDAPAFSSHMVGRHEIWNLGWGPYLPGEALHMTRDLPVIGMTGEVLLDVTQTRALAFAQAAAVAALCLAFGSLLFFASERRRTLTAANARLEQRVAKRTVALSETNAKLMAEAAEREEAQAALRRAQDDLVQAGKLSALGQMSAGISHELNQPLMAIRSFAENAVQFLERGKEDRVGENLTRISQMSQRMARIIQNLRAFARQEEIAQDRIDLAGVLQTAMDLTRGHREAAGVELIWQPLPKSVLVRGGEVRLGQVFVNLITNAVDAMAQSPQKVLHISVEQSENVTVHFADSGPGIEMPDKVFDPFYTTKKVGETSGMGLGLSISYGIVQSFGGQIKGTNAHDGGAVFTVTLETAMPAEVAA</sequence>
<keyword evidence="5" id="KW-0997">Cell inner membrane</keyword>
<dbReference type="InterPro" id="IPR004358">
    <property type="entry name" value="Sig_transdc_His_kin-like_C"/>
</dbReference>
<feature type="transmembrane region" description="Helical" evidence="18">
    <location>
        <begin position="275"/>
        <end position="297"/>
    </location>
</feature>
<dbReference type="SMART" id="SM00388">
    <property type="entry name" value="HisKA"/>
    <property type="match status" value="1"/>
</dbReference>
<reference evidence="20 21" key="1">
    <citation type="submission" date="2020-08" db="EMBL/GenBank/DDBJ databases">
        <title>Genomic Encyclopedia of Type Strains, Phase IV (KMG-IV): sequencing the most valuable type-strain genomes for metagenomic binning, comparative biology and taxonomic classification.</title>
        <authorList>
            <person name="Goeker M."/>
        </authorList>
    </citation>
    <scope>NUCLEOTIDE SEQUENCE [LARGE SCALE GENOMIC DNA]</scope>
    <source>
        <strain evidence="20 21">DSM 101015</strain>
    </source>
</reference>
<comment type="subcellular location">
    <subcellularLocation>
        <location evidence="2">Cell inner membrane</location>
        <topology evidence="2">Multi-pass membrane protein</topology>
    </subcellularLocation>
</comment>
<keyword evidence="8 18" id="KW-0812">Transmembrane</keyword>
<dbReference type="InterPro" id="IPR036097">
    <property type="entry name" value="HisK_dim/P_sf"/>
</dbReference>
<feature type="transmembrane region" description="Helical" evidence="18">
    <location>
        <begin position="12"/>
        <end position="31"/>
    </location>
</feature>
<dbReference type="PROSITE" id="PS50109">
    <property type="entry name" value="HIS_KIN"/>
    <property type="match status" value="1"/>
</dbReference>
<evidence type="ECO:0000256" key="18">
    <source>
        <dbReference type="SAM" id="Phobius"/>
    </source>
</evidence>
<evidence type="ECO:0000256" key="3">
    <source>
        <dbReference type="ARBA" id="ARBA00012438"/>
    </source>
</evidence>
<evidence type="ECO:0000259" key="19">
    <source>
        <dbReference type="PROSITE" id="PS50109"/>
    </source>
</evidence>
<keyword evidence="7 20" id="KW-0808">Transferase</keyword>
<dbReference type="SUPFAM" id="SSF55874">
    <property type="entry name" value="ATPase domain of HSP90 chaperone/DNA topoisomerase II/histidine kinase"/>
    <property type="match status" value="1"/>
</dbReference>
<comment type="function">
    <text evidence="15">Member of the two-component regulatory system DctB/DctD involved in the transport of C4-dicarboxylates. DctB functions as a membrane-associated protein kinase that phosphorylates DctD in response to environmental signals.</text>
</comment>
<evidence type="ECO:0000256" key="12">
    <source>
        <dbReference type="ARBA" id="ARBA00022989"/>
    </source>
</evidence>